<reference evidence="3" key="1">
    <citation type="submission" date="2016-10" db="EMBL/GenBank/DDBJ databases">
        <authorList>
            <person name="Varghese N."/>
            <person name="Submissions S."/>
        </authorList>
    </citation>
    <scope>NUCLEOTIDE SEQUENCE [LARGE SCALE GENOMIC DNA]</scope>
    <source>
        <strain evidence="3">P18</strain>
    </source>
</reference>
<gene>
    <name evidence="2" type="ORF">SAMN04487928_101151</name>
</gene>
<name>A0A1I5PUL4_9FIRM</name>
<proteinExistence type="predicted"/>
<evidence type="ECO:0000313" key="2">
    <source>
        <dbReference type="EMBL" id="SFP37725.1"/>
    </source>
</evidence>
<organism evidence="2 3">
    <name type="scientific">Butyrivibrio proteoclasticus</name>
    <dbReference type="NCBI Taxonomy" id="43305"/>
    <lineage>
        <taxon>Bacteria</taxon>
        <taxon>Bacillati</taxon>
        <taxon>Bacillota</taxon>
        <taxon>Clostridia</taxon>
        <taxon>Lachnospirales</taxon>
        <taxon>Lachnospiraceae</taxon>
        <taxon>Butyrivibrio</taxon>
    </lineage>
</organism>
<sequence>MSKNTVRTKSDNKDILILTMVFLMHVAFLYIISNYSIKPETYRDELIYIGVVKSLVRGETFRVHGVPIPFLNILYPLVLSPAFMITDTVIRMRVVVLINSILISLTFYPAYFICKELGVKKVYTWIIMGILFIWPDMTIAATFMSENLYLPLVVFTAYLCVKSFKSTSFKWPILVGIFSYISYNCKEIGLCLLLSFLGVEVLSGIFSKKDGTKNSELKEWLKNIRYSHIFSAVLTFAVCYLAFKLLVVKNMINPYFDKSASSIEALKQPYTIYFLFYMGIYYLVSSMIAFFILPLVVPAVRFAKLTVLQKKTYLLGMIELIGMIMVIGIMIFTNEYRGDPMPPVHLRYLFPLIFVFLPVFFSFMTMEVNEKDKVKREDYYWWAIISLISVVVFKGLRIINTTGGLSLMYSYKLNERFPRLCGNGSDLVLFYPAAYIVTGLASLIVLAYMRLGNTVKRKTLMYAFSIVAIVLCLVNFISSYKIVKDTYGASKDNVNEMARINEFFMDNDLSNSNVMFVGGGLFTADTKIYDFYFDATDNQYEISQDDLLAVLSNEAYSGTLSDATFILPIWEYEYHTETIDYIIAGDGYNQLDEIYEGLEKVEECSGAEFTVYRNVDNKTLNVK</sequence>
<feature type="transmembrane region" description="Helical" evidence="1">
    <location>
        <begin position="92"/>
        <end position="110"/>
    </location>
</feature>
<dbReference type="EMBL" id="FOXO01000001">
    <property type="protein sequence ID" value="SFP37725.1"/>
    <property type="molecule type" value="Genomic_DNA"/>
</dbReference>
<protein>
    <recommendedName>
        <fullName evidence="4">Dolichyl-phosphate-mannose-protein mannosyltransferase</fullName>
    </recommendedName>
</protein>
<feature type="transmembrane region" description="Helical" evidence="1">
    <location>
        <begin position="187"/>
        <end position="207"/>
    </location>
</feature>
<keyword evidence="1" id="KW-1133">Transmembrane helix</keyword>
<feature type="transmembrane region" description="Helical" evidence="1">
    <location>
        <begin position="272"/>
        <end position="300"/>
    </location>
</feature>
<dbReference type="RefSeq" id="WP_074882922.1">
    <property type="nucleotide sequence ID" value="NZ_FOXO01000001.1"/>
</dbReference>
<dbReference type="AlphaFoldDB" id="A0A1I5PUL4"/>
<evidence type="ECO:0000313" key="3">
    <source>
        <dbReference type="Proteomes" id="UP000182624"/>
    </source>
</evidence>
<feature type="transmembrane region" description="Helical" evidence="1">
    <location>
        <begin position="379"/>
        <end position="399"/>
    </location>
</feature>
<evidence type="ECO:0000256" key="1">
    <source>
        <dbReference type="SAM" id="Phobius"/>
    </source>
</evidence>
<feature type="transmembrane region" description="Helical" evidence="1">
    <location>
        <begin position="348"/>
        <end position="367"/>
    </location>
</feature>
<dbReference type="OrthoDB" id="1996690at2"/>
<dbReference type="Proteomes" id="UP000182624">
    <property type="component" value="Unassembled WGS sequence"/>
</dbReference>
<keyword evidence="1" id="KW-0472">Membrane</keyword>
<feature type="transmembrane region" description="Helical" evidence="1">
    <location>
        <begin position="66"/>
        <end position="85"/>
    </location>
</feature>
<feature type="transmembrane region" description="Helical" evidence="1">
    <location>
        <begin position="460"/>
        <end position="480"/>
    </location>
</feature>
<feature type="transmembrane region" description="Helical" evidence="1">
    <location>
        <begin position="428"/>
        <end position="448"/>
    </location>
</feature>
<feature type="transmembrane region" description="Helical" evidence="1">
    <location>
        <begin position="15"/>
        <end position="33"/>
    </location>
</feature>
<keyword evidence="1" id="KW-0812">Transmembrane</keyword>
<feature type="transmembrane region" description="Helical" evidence="1">
    <location>
        <begin position="312"/>
        <end position="333"/>
    </location>
</feature>
<keyword evidence="3" id="KW-1185">Reference proteome</keyword>
<accession>A0A1I5PUL4</accession>
<feature type="transmembrane region" description="Helical" evidence="1">
    <location>
        <begin position="122"/>
        <end position="141"/>
    </location>
</feature>
<feature type="transmembrane region" description="Helical" evidence="1">
    <location>
        <begin position="228"/>
        <end position="252"/>
    </location>
</feature>
<evidence type="ECO:0008006" key="4">
    <source>
        <dbReference type="Google" id="ProtNLM"/>
    </source>
</evidence>